<keyword evidence="8" id="KW-1185">Reference proteome</keyword>
<comment type="caution">
    <text evidence="7">The sequence shown here is derived from an EMBL/GenBank/DDBJ whole genome shotgun (WGS) entry which is preliminary data.</text>
</comment>
<dbReference type="GO" id="GO:0009247">
    <property type="term" value="P:glycolipid biosynthetic process"/>
    <property type="evidence" value="ECO:0007669"/>
    <property type="project" value="UniProtKB-ARBA"/>
</dbReference>
<evidence type="ECO:0000256" key="2">
    <source>
        <dbReference type="ARBA" id="ARBA00022475"/>
    </source>
</evidence>
<evidence type="ECO:0000256" key="1">
    <source>
        <dbReference type="ARBA" id="ARBA00004533"/>
    </source>
</evidence>
<dbReference type="EMBL" id="JANFPI010000011">
    <property type="protein sequence ID" value="MCX8999782.1"/>
    <property type="molecule type" value="Genomic_DNA"/>
</dbReference>
<dbReference type="GO" id="GO:0005886">
    <property type="term" value="C:plasma membrane"/>
    <property type="evidence" value="ECO:0007669"/>
    <property type="project" value="UniProtKB-SubCell"/>
</dbReference>
<sequence>MDFGRFRQWMIAQVALGILRALKILPADAALNFAARLARRIAPKLRRHRLVLTNLRNAFPEKTPEEIETLAAASWEHLGRMAAEYVFFEKLFMTHPVGQAGSRVEIVGQEHLVDLLARPRAFIFATAHTGNFECLPYGATAWGIPVAVLFRPPNNPFIAEHLARLRGAGSEKLVPSYAGSSKVLARQLAAGEGIGVLVDQKFNRGVEARFFGLPATTNPLVPRLVRQFHCDVVPVRSIRTEGNRYRIEVSAPMELPRNAEGEIDVEASCQAINDMVEAWVREYPEQWLWYHDRWNVRKTAR</sequence>
<dbReference type="RefSeq" id="WP_306413283.1">
    <property type="nucleotide sequence ID" value="NZ_JANFPI010000011.1"/>
</dbReference>
<proteinExistence type="predicted"/>
<gene>
    <name evidence="7" type="ORF">NOF55_22005</name>
</gene>
<organism evidence="7 8">
    <name type="scientific">Ectorhizobium quercum</name>
    <dbReference type="NCBI Taxonomy" id="2965071"/>
    <lineage>
        <taxon>Bacteria</taxon>
        <taxon>Pseudomonadati</taxon>
        <taxon>Pseudomonadota</taxon>
        <taxon>Alphaproteobacteria</taxon>
        <taxon>Hyphomicrobiales</taxon>
        <taxon>Rhizobiaceae</taxon>
        <taxon>Ectorhizobium</taxon>
    </lineage>
</organism>
<keyword evidence="5" id="KW-0472">Membrane</keyword>
<evidence type="ECO:0000256" key="5">
    <source>
        <dbReference type="ARBA" id="ARBA00023136"/>
    </source>
</evidence>
<keyword evidence="6 7" id="KW-0012">Acyltransferase</keyword>
<dbReference type="CDD" id="cd07984">
    <property type="entry name" value="LPLAT_LABLAT-like"/>
    <property type="match status" value="1"/>
</dbReference>
<evidence type="ECO:0000256" key="3">
    <source>
        <dbReference type="ARBA" id="ARBA00022519"/>
    </source>
</evidence>
<dbReference type="NCBIfam" id="NF005120">
    <property type="entry name" value="PRK06553.1"/>
    <property type="match status" value="1"/>
</dbReference>
<comment type="subcellular location">
    <subcellularLocation>
        <location evidence="1">Cell inner membrane</location>
    </subcellularLocation>
</comment>
<keyword evidence="3" id="KW-0997">Cell inner membrane</keyword>
<evidence type="ECO:0000256" key="4">
    <source>
        <dbReference type="ARBA" id="ARBA00022679"/>
    </source>
</evidence>
<accession>A0AAE3N739</accession>
<evidence type="ECO:0000313" key="7">
    <source>
        <dbReference type="EMBL" id="MCX8999782.1"/>
    </source>
</evidence>
<dbReference type="InterPro" id="IPR004960">
    <property type="entry name" value="LipA_acyltrans"/>
</dbReference>
<dbReference type="GO" id="GO:0016746">
    <property type="term" value="F:acyltransferase activity"/>
    <property type="evidence" value="ECO:0007669"/>
    <property type="project" value="UniProtKB-KW"/>
</dbReference>
<dbReference type="PANTHER" id="PTHR30606:SF9">
    <property type="entry name" value="LIPID A BIOSYNTHESIS LAUROYLTRANSFERASE"/>
    <property type="match status" value="1"/>
</dbReference>
<dbReference type="Pfam" id="PF03279">
    <property type="entry name" value="Lip_A_acyltrans"/>
    <property type="match status" value="1"/>
</dbReference>
<evidence type="ECO:0000313" key="8">
    <source>
        <dbReference type="Proteomes" id="UP001208771"/>
    </source>
</evidence>
<dbReference type="PANTHER" id="PTHR30606">
    <property type="entry name" value="LIPID A BIOSYNTHESIS LAUROYL ACYLTRANSFERASE"/>
    <property type="match status" value="1"/>
</dbReference>
<name>A0AAE3N739_9HYPH</name>
<reference evidence="7" key="1">
    <citation type="submission" date="2022-07" db="EMBL/GenBank/DDBJ databases">
        <title>Ectorhizobium quercum gen.nov., sp. nov.</title>
        <authorList>
            <person name="Ma T."/>
            <person name="Li Y."/>
        </authorList>
    </citation>
    <scope>NUCLEOTIDE SEQUENCE</scope>
    <source>
        <strain evidence="7">BDR2-2</strain>
    </source>
</reference>
<evidence type="ECO:0000256" key="6">
    <source>
        <dbReference type="ARBA" id="ARBA00023315"/>
    </source>
</evidence>
<dbReference type="AlphaFoldDB" id="A0AAE3N739"/>
<keyword evidence="4" id="KW-0808">Transferase</keyword>
<protein>
    <submittedName>
        <fullName evidence="7">Lipid A biosynthesis lauroyl acyltransferase</fullName>
    </submittedName>
</protein>
<keyword evidence="2" id="KW-1003">Cell membrane</keyword>
<dbReference type="Proteomes" id="UP001208771">
    <property type="component" value="Unassembled WGS sequence"/>
</dbReference>